<keyword evidence="4" id="KW-1185">Reference proteome</keyword>
<evidence type="ECO:0000313" key="4">
    <source>
        <dbReference type="Proteomes" id="UP000235114"/>
    </source>
</evidence>
<accession>A0A2N5GLB5</accession>
<dbReference type="Proteomes" id="UP000235114">
    <property type="component" value="Unassembled WGS sequence"/>
</dbReference>
<dbReference type="AlphaFoldDB" id="A0A2N5GLB5"/>
<comment type="caution">
    <text evidence="1">The sequence shown here is derived from an EMBL/GenBank/DDBJ whole genome shotgun (WGS) entry which is preliminary data.</text>
</comment>
<dbReference type="Pfam" id="PF16264">
    <property type="entry name" value="SatD"/>
    <property type="match status" value="1"/>
</dbReference>
<name>A0A2N5GLB5_9BACI</name>
<evidence type="ECO:0000313" key="3">
    <source>
        <dbReference type="Proteomes" id="UP000234951"/>
    </source>
</evidence>
<dbReference type="EMBL" id="PGVA01000026">
    <property type="protein sequence ID" value="PLR82433.1"/>
    <property type="molecule type" value="Genomic_DNA"/>
</dbReference>
<dbReference type="OrthoDB" id="2359394at2"/>
<evidence type="ECO:0000313" key="2">
    <source>
        <dbReference type="EMBL" id="PLR95604.1"/>
    </source>
</evidence>
<protein>
    <submittedName>
        <fullName evidence="1">Uncharacterized protein</fullName>
    </submittedName>
</protein>
<reference evidence="1 3" key="1">
    <citation type="submission" date="2017-11" db="EMBL/GenBank/DDBJ databases">
        <title>Comparitive Functional Genomics of Dry Heat Resistant strains isolated from the Viking Spacecraft.</title>
        <authorList>
            <person name="Seuylemezian A."/>
            <person name="Cooper K."/>
            <person name="Vaishampayan P."/>
        </authorList>
    </citation>
    <scope>NUCLEOTIDE SEQUENCE [LARGE SCALE GENOMIC DNA]</scope>
    <source>
        <strain evidence="1 3">M4.6</strain>
    </source>
</reference>
<dbReference type="InterPro" id="IPR032580">
    <property type="entry name" value="SatD"/>
</dbReference>
<dbReference type="EMBL" id="PGVD01000037">
    <property type="protein sequence ID" value="PLR95604.1"/>
    <property type="molecule type" value="Genomic_DNA"/>
</dbReference>
<sequence>MEDKIIKKCVCISADVIDSRVKSKHKELLHIANELNLKYENEIITKFTVRAGDEIFGVVHDFDKGYRVFKDLFKLSKTHQVPLYVGVGFDDIFNQNLIDPNTVNGKAIWNSADAIKILKDSKKIAHLKTLDKNFLFLFLVGHKFNHYMAINYLLYFIIEKVIKRTEKQNKAIELIENNPDKNYKEIGLNLDYDINNAESNISKLLNRAEYNIVKEAEENLINLINILYENERNQ</sequence>
<reference evidence="2 4" key="2">
    <citation type="submission" date="2017-12" db="EMBL/GenBank/DDBJ databases">
        <title>Comparative Functional Genomics of Dry Heat Resistant strains isolated from the Viking Spacecraft.</title>
        <authorList>
            <person name="Seuylemezian A."/>
            <person name="Cooper K."/>
            <person name="Vaishampayan P."/>
        </authorList>
    </citation>
    <scope>NUCLEOTIDE SEQUENCE [LARGE SCALE GENOMIC DNA]</scope>
    <source>
        <strain evidence="2 4">ATCC 29669</strain>
    </source>
</reference>
<dbReference type="Proteomes" id="UP000234951">
    <property type="component" value="Unassembled WGS sequence"/>
</dbReference>
<evidence type="ECO:0000313" key="1">
    <source>
        <dbReference type="EMBL" id="PLR82433.1"/>
    </source>
</evidence>
<gene>
    <name evidence="1" type="ORF">CU635_11520</name>
    <name evidence="2" type="ORF">CVD25_13855</name>
</gene>
<organism evidence="1 3">
    <name type="scientific">Bacillus canaveralius</name>
    <dbReference type="NCBI Taxonomy" id="1403243"/>
    <lineage>
        <taxon>Bacteria</taxon>
        <taxon>Bacillati</taxon>
        <taxon>Bacillota</taxon>
        <taxon>Bacilli</taxon>
        <taxon>Bacillales</taxon>
        <taxon>Bacillaceae</taxon>
        <taxon>Bacillus</taxon>
    </lineage>
</organism>
<proteinExistence type="predicted"/>
<dbReference type="RefSeq" id="WP_101577520.1">
    <property type="nucleotide sequence ID" value="NZ_PGVA01000026.1"/>
</dbReference>